<dbReference type="RefSeq" id="WP_249658564.1">
    <property type="nucleotide sequence ID" value="NZ_JAMFMA010000004.1"/>
</dbReference>
<keyword evidence="3" id="KW-1185">Reference proteome</keyword>
<proteinExistence type="predicted"/>
<evidence type="ECO:0000313" key="3">
    <source>
        <dbReference type="Proteomes" id="UP001203607"/>
    </source>
</evidence>
<dbReference type="EMBL" id="JAMFMA010000004">
    <property type="protein sequence ID" value="MCL6275379.1"/>
    <property type="molecule type" value="Genomic_DNA"/>
</dbReference>
<accession>A0ABT0PVH9</accession>
<feature type="transmembrane region" description="Helical" evidence="1">
    <location>
        <begin position="31"/>
        <end position="48"/>
    </location>
</feature>
<feature type="transmembrane region" description="Helical" evidence="1">
    <location>
        <begin position="94"/>
        <end position="113"/>
    </location>
</feature>
<keyword evidence="1 2" id="KW-0812">Transmembrane</keyword>
<protein>
    <submittedName>
        <fullName evidence="2">Transmembrane 220 family protein</fullName>
    </submittedName>
</protein>
<gene>
    <name evidence="2" type="ORF">M3P19_15280</name>
</gene>
<name>A0ABT0PVH9_9FLAO</name>
<keyword evidence="1" id="KW-1133">Transmembrane helix</keyword>
<evidence type="ECO:0000256" key="1">
    <source>
        <dbReference type="SAM" id="Phobius"/>
    </source>
</evidence>
<dbReference type="Proteomes" id="UP001203607">
    <property type="component" value="Unassembled WGS sequence"/>
</dbReference>
<dbReference type="Pfam" id="PF15071">
    <property type="entry name" value="TMEM220"/>
    <property type="match status" value="1"/>
</dbReference>
<keyword evidence="1" id="KW-0472">Membrane</keyword>
<dbReference type="InterPro" id="IPR029377">
    <property type="entry name" value="TMEM220"/>
</dbReference>
<comment type="caution">
    <text evidence="2">The sequence shown here is derived from an EMBL/GenBank/DDBJ whole genome shotgun (WGS) entry which is preliminary data.</text>
</comment>
<organism evidence="2 3">
    <name type="scientific">Flagellimonas spongiicola</name>
    <dbReference type="NCBI Taxonomy" id="2942208"/>
    <lineage>
        <taxon>Bacteria</taxon>
        <taxon>Pseudomonadati</taxon>
        <taxon>Bacteroidota</taxon>
        <taxon>Flavobacteriia</taxon>
        <taxon>Flavobacteriales</taxon>
        <taxon>Flavobacteriaceae</taxon>
        <taxon>Flagellimonas</taxon>
    </lineage>
</organism>
<sequence>MNLFFKILAAVFTGLFIYAIAVQYNDPDATRWYLYYGVAALASVLFIFNQLRISWSAVLLGFYVFMMFQVWPEKFEGVTIGEGDIVNIERGREALGLAITAFAMLVYLLRMLFARKSKV</sequence>
<feature type="transmembrane region" description="Helical" evidence="1">
    <location>
        <begin position="53"/>
        <end position="71"/>
    </location>
</feature>
<evidence type="ECO:0000313" key="2">
    <source>
        <dbReference type="EMBL" id="MCL6275379.1"/>
    </source>
</evidence>
<reference evidence="2 3" key="1">
    <citation type="submission" date="2022-05" db="EMBL/GenBank/DDBJ databases">
        <authorList>
            <person name="Park J.-S."/>
        </authorList>
    </citation>
    <scope>NUCLEOTIDE SEQUENCE [LARGE SCALE GENOMIC DNA]</scope>
    <source>
        <strain evidence="2 3">2012CJ35-5</strain>
    </source>
</reference>